<dbReference type="FunFam" id="1.10.238.10:FF:000001">
    <property type="entry name" value="Calmodulin 1"/>
    <property type="match status" value="1"/>
</dbReference>
<feature type="domain" description="EF-hand" evidence="4">
    <location>
        <begin position="145"/>
        <end position="178"/>
    </location>
</feature>
<dbReference type="Proteomes" id="UP000623129">
    <property type="component" value="Unassembled WGS sequence"/>
</dbReference>
<dbReference type="SMART" id="SM00054">
    <property type="entry name" value="EFh"/>
    <property type="match status" value="2"/>
</dbReference>
<protein>
    <submittedName>
        <fullName evidence="5">Calcium-binding protein CML45</fullName>
    </submittedName>
</protein>
<comment type="caution">
    <text evidence="5">The sequence shown here is derived from an EMBL/GenBank/DDBJ whole genome shotgun (WGS) entry which is preliminary data.</text>
</comment>
<dbReference type="PROSITE" id="PS50222">
    <property type="entry name" value="EF_HAND_2"/>
    <property type="match status" value="2"/>
</dbReference>
<dbReference type="InterPro" id="IPR002048">
    <property type="entry name" value="EF_hand_dom"/>
</dbReference>
<dbReference type="EMBL" id="SWLB01000017">
    <property type="protein sequence ID" value="KAF3327290.1"/>
    <property type="molecule type" value="Genomic_DNA"/>
</dbReference>
<dbReference type="Pfam" id="PF13499">
    <property type="entry name" value="EF-hand_7"/>
    <property type="match status" value="1"/>
</dbReference>
<sequence>MMHCCTLQFMLFIFSSFKSMLLGYSGLGFVPVFENIAQNGSLFLKNDREEEPILKGPCASFALKEEVEVSYDDVNIVMKRLGMIIGSKCQNQNLIEEANVLLEEKVASVEELKEAFEVFDIDRDGFITPNKLWVLMENLGLIEDMRYEDCQRMIKVYDMDGDGRISFHEFKCMMENAE</sequence>
<dbReference type="OrthoDB" id="26525at2759"/>
<name>A0A833QJQ2_9POAL</name>
<keyword evidence="2" id="KW-0677">Repeat</keyword>
<dbReference type="InterPro" id="IPR018247">
    <property type="entry name" value="EF_Hand_1_Ca_BS"/>
</dbReference>
<dbReference type="PANTHER" id="PTHR10891">
    <property type="entry name" value="EF-HAND CALCIUM-BINDING DOMAIN CONTAINING PROTEIN"/>
    <property type="match status" value="1"/>
</dbReference>
<evidence type="ECO:0000256" key="3">
    <source>
        <dbReference type="ARBA" id="ARBA00022837"/>
    </source>
</evidence>
<dbReference type="AlphaFoldDB" id="A0A833QJQ2"/>
<dbReference type="InterPro" id="IPR011992">
    <property type="entry name" value="EF-hand-dom_pair"/>
</dbReference>
<keyword evidence="6" id="KW-1185">Reference proteome</keyword>
<evidence type="ECO:0000313" key="6">
    <source>
        <dbReference type="Proteomes" id="UP000623129"/>
    </source>
</evidence>
<gene>
    <name evidence="5" type="ORF">FCM35_KLT07408</name>
</gene>
<dbReference type="PROSITE" id="PS00018">
    <property type="entry name" value="EF_HAND_1"/>
    <property type="match status" value="1"/>
</dbReference>
<dbReference type="CDD" id="cd00051">
    <property type="entry name" value="EFh"/>
    <property type="match status" value="1"/>
</dbReference>
<proteinExistence type="predicted"/>
<keyword evidence="1" id="KW-0479">Metal-binding</keyword>
<dbReference type="Gene3D" id="1.10.238.10">
    <property type="entry name" value="EF-hand"/>
    <property type="match status" value="1"/>
</dbReference>
<dbReference type="SUPFAM" id="SSF47473">
    <property type="entry name" value="EF-hand"/>
    <property type="match status" value="1"/>
</dbReference>
<organism evidence="5 6">
    <name type="scientific">Carex littledalei</name>
    <dbReference type="NCBI Taxonomy" id="544730"/>
    <lineage>
        <taxon>Eukaryota</taxon>
        <taxon>Viridiplantae</taxon>
        <taxon>Streptophyta</taxon>
        <taxon>Embryophyta</taxon>
        <taxon>Tracheophyta</taxon>
        <taxon>Spermatophyta</taxon>
        <taxon>Magnoliopsida</taxon>
        <taxon>Liliopsida</taxon>
        <taxon>Poales</taxon>
        <taxon>Cyperaceae</taxon>
        <taxon>Cyperoideae</taxon>
        <taxon>Cariceae</taxon>
        <taxon>Carex</taxon>
        <taxon>Carex subgen. Euthyceras</taxon>
    </lineage>
</organism>
<accession>A0A833QJQ2</accession>
<evidence type="ECO:0000259" key="4">
    <source>
        <dbReference type="PROSITE" id="PS50222"/>
    </source>
</evidence>
<evidence type="ECO:0000256" key="1">
    <source>
        <dbReference type="ARBA" id="ARBA00022723"/>
    </source>
</evidence>
<dbReference type="GO" id="GO:0005509">
    <property type="term" value="F:calcium ion binding"/>
    <property type="evidence" value="ECO:0007669"/>
    <property type="project" value="InterPro"/>
</dbReference>
<feature type="domain" description="EF-hand" evidence="4">
    <location>
        <begin position="107"/>
        <end position="142"/>
    </location>
</feature>
<dbReference type="InterPro" id="IPR039647">
    <property type="entry name" value="EF_hand_pair_protein_CML-like"/>
</dbReference>
<evidence type="ECO:0000313" key="5">
    <source>
        <dbReference type="EMBL" id="KAF3327290.1"/>
    </source>
</evidence>
<keyword evidence="3" id="KW-0106">Calcium</keyword>
<reference evidence="5" key="1">
    <citation type="submission" date="2020-01" db="EMBL/GenBank/DDBJ databases">
        <title>Genome sequence of Kobresia littledalei, the first chromosome-level genome in the family Cyperaceae.</title>
        <authorList>
            <person name="Qu G."/>
        </authorList>
    </citation>
    <scope>NUCLEOTIDE SEQUENCE</scope>
    <source>
        <strain evidence="5">C.B.Clarke</strain>
        <tissue evidence="5">Leaf</tissue>
    </source>
</reference>
<evidence type="ECO:0000256" key="2">
    <source>
        <dbReference type="ARBA" id="ARBA00022737"/>
    </source>
</evidence>